<keyword evidence="2" id="KW-1185">Reference proteome</keyword>
<dbReference type="InterPro" id="IPR025635">
    <property type="entry name" value="DUF4293"/>
</dbReference>
<reference evidence="1 2" key="1">
    <citation type="submission" date="2020-12" db="EMBL/GenBank/DDBJ databases">
        <title>HMF7856_wgs.fasta genome submission.</title>
        <authorList>
            <person name="Kang H."/>
            <person name="Kim H."/>
            <person name="Joh K."/>
        </authorList>
    </citation>
    <scope>NUCLEOTIDE SEQUENCE [LARGE SCALE GENOMIC DNA]</scope>
    <source>
        <strain evidence="1 2">HMF7856</strain>
    </source>
</reference>
<dbReference type="EMBL" id="CP066775">
    <property type="protein sequence ID" value="QQL48328.1"/>
    <property type="molecule type" value="Genomic_DNA"/>
</dbReference>
<proteinExistence type="predicted"/>
<dbReference type="Pfam" id="PF14126">
    <property type="entry name" value="DUF4293"/>
    <property type="match status" value="1"/>
</dbReference>
<dbReference type="RefSeq" id="WP_157525894.1">
    <property type="nucleotide sequence ID" value="NZ_CP066775.1"/>
</dbReference>
<dbReference type="Proteomes" id="UP000429232">
    <property type="component" value="Chromosome"/>
</dbReference>
<dbReference type="AlphaFoldDB" id="A0A6I4I2Y0"/>
<organism evidence="1 2">
    <name type="scientific">Mucilaginibacter ginkgonis</name>
    <dbReference type="NCBI Taxonomy" id="2682091"/>
    <lineage>
        <taxon>Bacteria</taxon>
        <taxon>Pseudomonadati</taxon>
        <taxon>Bacteroidota</taxon>
        <taxon>Sphingobacteriia</taxon>
        <taxon>Sphingobacteriales</taxon>
        <taxon>Sphingobacteriaceae</taxon>
        <taxon>Mucilaginibacter</taxon>
    </lineage>
</organism>
<accession>A0A6I4I2Y0</accession>
<gene>
    <name evidence="1" type="ORF">GO620_008980</name>
</gene>
<dbReference type="KEGG" id="mgik:GO620_008980"/>
<evidence type="ECO:0000313" key="2">
    <source>
        <dbReference type="Proteomes" id="UP000429232"/>
    </source>
</evidence>
<name>A0A6I4I2Y0_9SPHI</name>
<protein>
    <submittedName>
        <fullName evidence="1">DUF4293 domain-containing protein</fullName>
    </submittedName>
</protein>
<sequence length="155" mass="17415">MIQRIQTVYLFFAGLLIFALFFFPLAHHVYVNNVPSMIKVTGIYQDNGSQQMQTQSFTALTIATAVVALVPIVIIFLFRNRKRQANFCYLAMAIIIGYSFWTAQTVKNVVGDIVLGTNNLGIGIFLSCISIFLLIMAMKAIRKDDALVRSADRLR</sequence>
<evidence type="ECO:0000313" key="1">
    <source>
        <dbReference type="EMBL" id="QQL48328.1"/>
    </source>
</evidence>